<organism evidence="1 2">
    <name type="scientific">Snodgrassella alvi</name>
    <dbReference type="NCBI Taxonomy" id="1196083"/>
    <lineage>
        <taxon>Bacteria</taxon>
        <taxon>Pseudomonadati</taxon>
        <taxon>Pseudomonadota</taxon>
        <taxon>Betaproteobacteria</taxon>
        <taxon>Neisseriales</taxon>
        <taxon>Neisseriaceae</taxon>
        <taxon>Snodgrassella</taxon>
    </lineage>
</organism>
<evidence type="ECO:0000313" key="1">
    <source>
        <dbReference type="EMBL" id="PIT62267.1"/>
    </source>
</evidence>
<name>A0A855FXZ0_9NEIS</name>
<reference evidence="1 2" key="1">
    <citation type="journal article" date="2017" name="MBio">
        <title>Type VI secretion-mediated competition in the bee gut microbiome.</title>
        <authorList>
            <person name="Steele M.I."/>
            <person name="Kwong W.K."/>
            <person name="Powell J.E."/>
            <person name="Whiteley M."/>
            <person name="Moran N.A."/>
        </authorList>
    </citation>
    <scope>NUCLEOTIDE SEQUENCE [LARGE SCALE GENOMIC DNA]</scope>
    <source>
        <strain evidence="1 2">HK3</strain>
    </source>
</reference>
<protein>
    <submittedName>
        <fullName evidence="1">Uncharacterized protein</fullName>
    </submittedName>
</protein>
<dbReference type="Proteomes" id="UP000230463">
    <property type="component" value="Unassembled WGS sequence"/>
</dbReference>
<evidence type="ECO:0000313" key="2">
    <source>
        <dbReference type="Proteomes" id="UP000230463"/>
    </source>
</evidence>
<gene>
    <name evidence="1" type="ORF">BHC57_01270</name>
</gene>
<dbReference type="AlphaFoldDB" id="A0A855FXZ0"/>
<dbReference type="EMBL" id="MEIU01000006">
    <property type="protein sequence ID" value="PIT62267.1"/>
    <property type="molecule type" value="Genomic_DNA"/>
</dbReference>
<accession>A0A855FXZ0</accession>
<sequence length="73" mass="8670">MSIKLNYPIDMIFEELEFNDCLPSIKFRVNVNVNKFNHNLDYSGELWIDCSVMDFFIKNLNKGKNSILNEVFF</sequence>
<comment type="caution">
    <text evidence="1">The sequence shown here is derived from an EMBL/GenBank/DDBJ whole genome shotgun (WGS) entry which is preliminary data.</text>
</comment>
<proteinExistence type="predicted"/>